<dbReference type="OrthoDB" id="8215879at2"/>
<proteinExistence type="predicted"/>
<evidence type="ECO:0000313" key="2">
    <source>
        <dbReference type="EMBL" id="AHB50350.1"/>
    </source>
</evidence>
<name>V5SJU2_9HYPH</name>
<dbReference type="AlphaFoldDB" id="V5SJU2"/>
<accession>V5SJU2</accession>
<sequence length="253" mass="26933">MREKLLLALLCCVLAGCASSEQILLTAAPDQQAIVRDGIPALISHKKHLVMLRPNNRLVKSGARPAFTLVVRNQGQSPETLFEASISASQTLAGKSAAVRVYRYDELVQEEQTRQAMAAVGAALAGAGRAMSAANAGYVNTTGSFNAYRPGYGTAYGTYSSTTYDPLRAQIAQQAANAETTADFAALRAQGESNLMSLQQTILKDNTVMPGEWYGGSIVLDAPEKTGNEMIAYSIVVIFAGEEHVFSISHVKG</sequence>
<feature type="chain" id="PRO_5004740790" description="Lipoprotein" evidence="1">
    <location>
        <begin position="21"/>
        <end position="253"/>
    </location>
</feature>
<dbReference type="EMBL" id="CP006912">
    <property type="protein sequence ID" value="AHB50350.1"/>
    <property type="molecule type" value="Genomic_DNA"/>
</dbReference>
<organism evidence="2 3">
    <name type="scientific">Hyphomicrobium nitrativorans NL23</name>
    <dbReference type="NCBI Taxonomy" id="1029756"/>
    <lineage>
        <taxon>Bacteria</taxon>
        <taxon>Pseudomonadati</taxon>
        <taxon>Pseudomonadota</taxon>
        <taxon>Alphaproteobacteria</taxon>
        <taxon>Hyphomicrobiales</taxon>
        <taxon>Hyphomicrobiaceae</taxon>
        <taxon>Hyphomicrobium</taxon>
    </lineage>
</organism>
<dbReference type="STRING" id="1029756.W911_14640"/>
<dbReference type="PATRIC" id="fig|1029756.8.peg.3048"/>
<dbReference type="RefSeq" id="WP_023788239.1">
    <property type="nucleotide sequence ID" value="NC_022997.1"/>
</dbReference>
<dbReference type="HOGENOM" id="CLU_1097433_0_0_5"/>
<reference evidence="2 3" key="1">
    <citation type="journal article" date="2014" name="Genome Announc.">
        <title>Complete Genome Sequence of Hyphomicrobium nitrativorans Strain NL23, a Denitrifying Bacterium Isolated from Biofilm of a Methanol-Fed Denitrification System Treating Seawater at the Montreal Biodome.</title>
        <authorList>
            <person name="Martineau C."/>
            <person name="Villeneuve C."/>
            <person name="Mauffrey F."/>
            <person name="Villemur R."/>
        </authorList>
    </citation>
    <scope>NUCLEOTIDE SEQUENCE [LARGE SCALE GENOMIC DNA]</scope>
    <source>
        <strain evidence="2">NL23</strain>
    </source>
</reference>
<dbReference type="KEGG" id="hni:W911_14640"/>
<dbReference type="Proteomes" id="UP000018542">
    <property type="component" value="Chromosome"/>
</dbReference>
<evidence type="ECO:0008006" key="4">
    <source>
        <dbReference type="Google" id="ProtNLM"/>
    </source>
</evidence>
<gene>
    <name evidence="2" type="ORF">W911_14640</name>
</gene>
<evidence type="ECO:0000313" key="3">
    <source>
        <dbReference type="Proteomes" id="UP000018542"/>
    </source>
</evidence>
<dbReference type="PROSITE" id="PS51257">
    <property type="entry name" value="PROKAR_LIPOPROTEIN"/>
    <property type="match status" value="1"/>
</dbReference>
<protein>
    <recommendedName>
        <fullName evidence="4">Lipoprotein</fullName>
    </recommendedName>
</protein>
<keyword evidence="3" id="KW-1185">Reference proteome</keyword>
<evidence type="ECO:0000256" key="1">
    <source>
        <dbReference type="SAM" id="SignalP"/>
    </source>
</evidence>
<feature type="signal peptide" evidence="1">
    <location>
        <begin position="1"/>
        <end position="20"/>
    </location>
</feature>
<keyword evidence="1" id="KW-0732">Signal</keyword>